<organism evidence="3 4">
    <name type="scientific">Urochloa decumbens</name>
    <dbReference type="NCBI Taxonomy" id="240449"/>
    <lineage>
        <taxon>Eukaryota</taxon>
        <taxon>Viridiplantae</taxon>
        <taxon>Streptophyta</taxon>
        <taxon>Embryophyta</taxon>
        <taxon>Tracheophyta</taxon>
        <taxon>Spermatophyta</taxon>
        <taxon>Magnoliopsida</taxon>
        <taxon>Liliopsida</taxon>
        <taxon>Poales</taxon>
        <taxon>Poaceae</taxon>
        <taxon>PACMAD clade</taxon>
        <taxon>Panicoideae</taxon>
        <taxon>Panicodae</taxon>
        <taxon>Paniceae</taxon>
        <taxon>Melinidinae</taxon>
        <taxon>Urochloa</taxon>
    </lineage>
</organism>
<name>A0ABC8W7Y2_9POAL</name>
<dbReference type="Pfam" id="PF20241">
    <property type="entry name" value="DUF6598"/>
    <property type="match status" value="1"/>
</dbReference>
<dbReference type="InterPro" id="IPR046533">
    <property type="entry name" value="DUF6598"/>
</dbReference>
<evidence type="ECO:0000313" key="3">
    <source>
        <dbReference type="EMBL" id="CAL4904442.1"/>
    </source>
</evidence>
<keyword evidence="4" id="KW-1185">Reference proteome</keyword>
<feature type="compositionally biased region" description="Basic and acidic residues" evidence="1">
    <location>
        <begin position="1"/>
        <end position="13"/>
    </location>
</feature>
<protein>
    <recommendedName>
        <fullName evidence="2">DUF6598 domain-containing protein</fullName>
    </recommendedName>
</protein>
<evidence type="ECO:0000313" key="4">
    <source>
        <dbReference type="Proteomes" id="UP001497457"/>
    </source>
</evidence>
<gene>
    <name evidence="3" type="ORF">URODEC1_LOCUS11117</name>
</gene>
<dbReference type="AlphaFoldDB" id="A0ABC8W7Y2"/>
<feature type="region of interest" description="Disordered" evidence="1">
    <location>
        <begin position="1"/>
        <end position="25"/>
    </location>
</feature>
<evidence type="ECO:0000256" key="1">
    <source>
        <dbReference type="SAM" id="MobiDB-lite"/>
    </source>
</evidence>
<reference evidence="3" key="1">
    <citation type="submission" date="2024-10" db="EMBL/GenBank/DDBJ databases">
        <authorList>
            <person name="Ryan C."/>
        </authorList>
    </citation>
    <scope>NUCLEOTIDE SEQUENCE [LARGE SCALE GENOMIC DNA]</scope>
</reference>
<dbReference type="EMBL" id="OZ075121">
    <property type="protein sequence ID" value="CAL4904442.1"/>
    <property type="molecule type" value="Genomic_DNA"/>
</dbReference>
<evidence type="ECO:0000259" key="2">
    <source>
        <dbReference type="Pfam" id="PF20241"/>
    </source>
</evidence>
<dbReference type="PANTHER" id="PTHR33065:SF19">
    <property type="entry name" value="OS11G0130700 PROTEIN"/>
    <property type="match status" value="1"/>
</dbReference>
<dbReference type="PANTHER" id="PTHR33065">
    <property type="entry name" value="OS07G0486400 PROTEIN"/>
    <property type="match status" value="1"/>
</dbReference>
<feature type="domain" description="DUF6598" evidence="2">
    <location>
        <begin position="94"/>
        <end position="332"/>
    </location>
</feature>
<sequence>MESDAADRRRPYESLDDDDESGMPAESSWGGVYCASLDCSKHADGSIYRGTHFWHRFYHLADTRQTILEPMMLSTPTDCRPNTWACKAHRGCAMMQIFSLKLAHTSAAIDGPIHLYGFLAVRDLLNPLRNYIFNRTREDPFVVGQQDGDSGLFIQMAGPKRGIEMRASVLIEYDMKIKRGQSQEDDLQLIDGAAFFSELTSLDCRVYKQRIGGDYGAVDICFSLLRDAVEATIQVEISQMHHNSGLDFSLSCSVSRIPPKIELFQGVIAEPGGLNRFVVAAVRGCALTVYLTADQRGGGADHARQCYAFRAKAHGHDVEEFKLDYATILVKVSWSTLVPFRVAQGLL</sequence>
<proteinExistence type="predicted"/>
<dbReference type="Proteomes" id="UP001497457">
    <property type="component" value="Chromosome 11b"/>
</dbReference>
<accession>A0ABC8W7Y2</accession>